<dbReference type="PROSITE" id="PS50122">
    <property type="entry name" value="CHEB"/>
    <property type="match status" value="1"/>
</dbReference>
<sequence length="1169" mass="131373">MDRELDPPIVAIGADPPIVAIGASAGGVQALQTFFDLMPNDTGATFVVIVHLDPHARSELANILAARTRMPVTQVENQARLESNHVYVIAPNRRLKIDDGTIAALPFEEPHALRAPIDLFFRSLAEEHGSEIAVILTGAGADGAIGVKAVKEAGGIVLVQDPEEAEYASMPRNAIDTEVADFVLPIRELPHRVAELLARRDQLPSHPFRADDDDMIGRILAHVRGRTGHDFSQYKRTTILRRIGRRAQVARSETFADYYNYLRENPEEAQALFSDFLISVTTFFRDRSAFEALAERVIPQLFDGKEVADAIRVWVPGCATGEETYTMGMLLLEEAARRNLSPEIQVFGSDLDAQALRIAREGRYPSTIEGDLSEERLRRFFQREGDHYRVRRELRDVVLFASHSLLRDPPFSHLDMISCRNLLIYLDRQLQQQVCNTFHYALNAGGFLFLGSSESADYPRLFLTVDREARIYRAIAGGGARPVVLPALLGPNGSEMKSPIIRTPAAGHVSDAAVHRQMLEKIAPPSMLVDESHHAMHLSENAGRFLQPSGGPVSTDATDLVREEFRFDLRAALHRAFERNEPTLSMPILADLDGQPHRVYLQVKPVVLGTERTRHALVLFIEGEAIDKTQEVVLDTLDGRPTIDEAIRRLQEELQLAQNRLRLTSQESATATEELRAANEELQSMNEEYRSTAEELETSKEELQSINEELQTVNNELKLKLESISQAHSDLQNLMAATDIATLFLDPCLRIKRFTPRLTEIFNVTPSDEGRPITDFTHHLKYKRLSDDARAVLETLRPVEHEVKSRNDGWYLVRMRPYRTMEDKIDGVVVTFLDISERRHAEEAAKESGQRLEQEMRLVELSRSPIFVWDFDDGIMQWNRGSEELYGYSREEALGRRKEELLKTAVPGSSFDKLRRTLSQKGRWSGELNHTTKDGRVLTVESQIELVPFGERRLVLESTRDISDRKRWERRGQLLLNELSHRVKNTLAVVQSLARQTLRTTRSSEDFVERFEGRLAALASAHKLLVDSEWRGAELDALAQGQLDAYAGSDRRRLQIEGEPVTLPPDLATPFGLVLHELATNAAKYGAFSTAIGQVRLSWKLGNNGRNLEVIWQERGGPPVEPPSEQGFGGVLIEKSLPGSTVHRDFQPDGVVCTIDIELPEIPPDGAEK</sequence>
<evidence type="ECO:0000313" key="26">
    <source>
        <dbReference type="Proteomes" id="UP000429484"/>
    </source>
</evidence>
<evidence type="ECO:0000256" key="11">
    <source>
        <dbReference type="ARBA" id="ARBA00022643"/>
    </source>
</evidence>
<dbReference type="Pfam" id="PF07536">
    <property type="entry name" value="HWE_HK"/>
    <property type="match status" value="1"/>
</dbReference>
<evidence type="ECO:0000259" key="21">
    <source>
        <dbReference type="PROSITE" id="PS50112"/>
    </source>
</evidence>
<evidence type="ECO:0000259" key="22">
    <source>
        <dbReference type="PROSITE" id="PS50113"/>
    </source>
</evidence>
<organism evidence="25 26">
    <name type="scientific">Rhizobium meliloti</name>
    <name type="common">Ensifer meliloti</name>
    <name type="synonym">Sinorhizobium meliloti</name>
    <dbReference type="NCBI Taxonomy" id="382"/>
    <lineage>
        <taxon>Bacteria</taxon>
        <taxon>Pseudomonadati</taxon>
        <taxon>Pseudomonadota</taxon>
        <taxon>Alphaproteobacteria</taxon>
        <taxon>Hyphomicrobiales</taxon>
        <taxon>Rhizobiaceae</taxon>
        <taxon>Sinorhizobium/Ensifer group</taxon>
        <taxon>Sinorhizobium</taxon>
    </lineage>
</organism>
<accession>A0AAW9TSW5</accession>
<feature type="active site" evidence="19">
    <location>
        <position position="24"/>
    </location>
</feature>
<keyword evidence="20" id="KW-0175">Coiled coil</keyword>
<dbReference type="Gene3D" id="3.30.565.10">
    <property type="entry name" value="Histidine kinase-like ATPase, C-terminal domain"/>
    <property type="match status" value="1"/>
</dbReference>
<evidence type="ECO:0000256" key="8">
    <source>
        <dbReference type="ARBA" id="ARBA00022603"/>
    </source>
</evidence>
<feature type="coiled-coil region" evidence="20">
    <location>
        <begin position="640"/>
        <end position="734"/>
    </location>
</feature>
<dbReference type="Gene3D" id="3.40.50.180">
    <property type="entry name" value="Methylesterase CheB, C-terminal domain"/>
    <property type="match status" value="1"/>
</dbReference>
<dbReference type="InterPro" id="IPR000780">
    <property type="entry name" value="CheR_MeTrfase"/>
</dbReference>
<evidence type="ECO:0000256" key="19">
    <source>
        <dbReference type="PROSITE-ProRule" id="PRU00050"/>
    </source>
</evidence>
<dbReference type="InterPro" id="IPR036804">
    <property type="entry name" value="CheR_N_sf"/>
</dbReference>
<evidence type="ECO:0000256" key="18">
    <source>
        <dbReference type="ARBA" id="ARBA00023170"/>
    </source>
</evidence>
<dbReference type="SUPFAM" id="SSF55785">
    <property type="entry name" value="PYP-like sensor domain (PAS domain)"/>
    <property type="match status" value="2"/>
</dbReference>
<keyword evidence="9" id="KW-0716">Sensory transduction</keyword>
<protein>
    <recommendedName>
        <fullName evidence="5">Blue-light-activated histidine kinase</fullName>
        <ecNumber evidence="4">2.1.1.80</ecNumber>
        <ecNumber evidence="3">2.7.13.3</ecNumber>
    </recommendedName>
</protein>
<keyword evidence="14" id="KW-0547">Nucleotide-binding</keyword>
<dbReference type="InterPro" id="IPR035965">
    <property type="entry name" value="PAS-like_dom_sf"/>
</dbReference>
<evidence type="ECO:0000256" key="1">
    <source>
        <dbReference type="ARBA" id="ARBA00000085"/>
    </source>
</evidence>
<keyword evidence="16" id="KW-0067">ATP-binding</keyword>
<dbReference type="GO" id="GO:0004673">
    <property type="term" value="F:protein histidine kinase activity"/>
    <property type="evidence" value="ECO:0007669"/>
    <property type="project" value="UniProtKB-EC"/>
</dbReference>
<dbReference type="RefSeq" id="WP_127620717.1">
    <property type="nucleotide sequence ID" value="NZ_RPHO01000026.1"/>
</dbReference>
<dbReference type="PROSITE" id="PS50112">
    <property type="entry name" value="PAS"/>
    <property type="match status" value="1"/>
</dbReference>
<dbReference type="Pfam" id="PF13426">
    <property type="entry name" value="PAS_9"/>
    <property type="match status" value="1"/>
</dbReference>
<evidence type="ECO:0000256" key="20">
    <source>
        <dbReference type="SAM" id="Coils"/>
    </source>
</evidence>
<dbReference type="InterPro" id="IPR022642">
    <property type="entry name" value="CheR_C"/>
</dbReference>
<dbReference type="EMBL" id="WISR01000149">
    <property type="protein sequence ID" value="MQW34439.1"/>
    <property type="molecule type" value="Genomic_DNA"/>
</dbReference>
<dbReference type="InterPro" id="IPR029063">
    <property type="entry name" value="SAM-dependent_MTases_sf"/>
</dbReference>
<dbReference type="Pfam" id="PF01339">
    <property type="entry name" value="CheB_methylest"/>
    <property type="match status" value="1"/>
</dbReference>
<keyword evidence="19" id="KW-0378">Hydrolase</keyword>
<dbReference type="Gene3D" id="1.10.155.10">
    <property type="entry name" value="Chemotaxis receptor methyltransferase CheR, N-terminal domain"/>
    <property type="match status" value="1"/>
</dbReference>
<dbReference type="SMART" id="SM00086">
    <property type="entry name" value="PAC"/>
    <property type="match status" value="2"/>
</dbReference>
<feature type="domain" description="CheB-type methylesterase" evidence="23">
    <location>
        <begin position="12"/>
        <end position="200"/>
    </location>
</feature>
<feature type="active site" evidence="19">
    <location>
        <position position="142"/>
    </location>
</feature>
<keyword evidence="7" id="KW-0597">Phosphoprotein</keyword>
<evidence type="ECO:0000256" key="16">
    <source>
        <dbReference type="ARBA" id="ARBA00022840"/>
    </source>
</evidence>
<dbReference type="AlphaFoldDB" id="A0AAW9TSW5"/>
<dbReference type="SUPFAM" id="SSF53335">
    <property type="entry name" value="S-adenosyl-L-methionine-dependent methyltransferases"/>
    <property type="match status" value="1"/>
</dbReference>
<keyword evidence="6" id="KW-0600">Photoreceptor protein</keyword>
<keyword evidence="17" id="KW-0157">Chromophore</keyword>
<dbReference type="GO" id="GO:0008983">
    <property type="term" value="F:protein-glutamate O-methyltransferase activity"/>
    <property type="evidence" value="ECO:0007669"/>
    <property type="project" value="UniProtKB-EC"/>
</dbReference>
<feature type="domain" description="CheR-type methyltransferase" evidence="24">
    <location>
        <begin position="218"/>
        <end position="455"/>
    </location>
</feature>
<dbReference type="Pfam" id="PF01739">
    <property type="entry name" value="CheR"/>
    <property type="match status" value="1"/>
</dbReference>
<dbReference type="InterPro" id="IPR022641">
    <property type="entry name" value="CheR_N"/>
</dbReference>
<dbReference type="PANTHER" id="PTHR24422">
    <property type="entry name" value="CHEMOTAXIS PROTEIN METHYLTRANSFERASE"/>
    <property type="match status" value="1"/>
</dbReference>
<feature type="active site" evidence="19">
    <location>
        <position position="51"/>
    </location>
</feature>
<evidence type="ECO:0000256" key="13">
    <source>
        <dbReference type="ARBA" id="ARBA00022691"/>
    </source>
</evidence>
<dbReference type="Pfam" id="PF03705">
    <property type="entry name" value="CheR_N"/>
    <property type="match status" value="1"/>
</dbReference>
<dbReference type="InterPro" id="IPR000014">
    <property type="entry name" value="PAS"/>
</dbReference>
<dbReference type="InterPro" id="IPR050903">
    <property type="entry name" value="Bact_Chemotaxis_MeTrfase"/>
</dbReference>
<dbReference type="InterPro" id="IPR035909">
    <property type="entry name" value="CheB_C"/>
</dbReference>
<dbReference type="GO" id="GO:0005737">
    <property type="term" value="C:cytoplasm"/>
    <property type="evidence" value="ECO:0007669"/>
    <property type="project" value="InterPro"/>
</dbReference>
<dbReference type="GO" id="GO:0000156">
    <property type="term" value="F:phosphorelay response regulator activity"/>
    <property type="evidence" value="ECO:0007669"/>
    <property type="project" value="InterPro"/>
</dbReference>
<dbReference type="InterPro" id="IPR001610">
    <property type="entry name" value="PAC"/>
</dbReference>
<evidence type="ECO:0000256" key="6">
    <source>
        <dbReference type="ARBA" id="ARBA00022543"/>
    </source>
</evidence>
<evidence type="ECO:0000256" key="2">
    <source>
        <dbReference type="ARBA" id="ARBA00001541"/>
    </source>
</evidence>
<keyword evidence="11" id="KW-0288">FMN</keyword>
<dbReference type="GO" id="GO:0005524">
    <property type="term" value="F:ATP binding"/>
    <property type="evidence" value="ECO:0007669"/>
    <property type="project" value="UniProtKB-KW"/>
</dbReference>
<evidence type="ECO:0000256" key="10">
    <source>
        <dbReference type="ARBA" id="ARBA00022630"/>
    </source>
</evidence>
<proteinExistence type="predicted"/>
<dbReference type="InterPro" id="IPR000700">
    <property type="entry name" value="PAS-assoc_C"/>
</dbReference>
<evidence type="ECO:0000256" key="14">
    <source>
        <dbReference type="ARBA" id="ARBA00022741"/>
    </source>
</evidence>
<keyword evidence="10" id="KW-0285">Flavoprotein</keyword>
<dbReference type="SMART" id="SM00091">
    <property type="entry name" value="PAS"/>
    <property type="match status" value="3"/>
</dbReference>
<keyword evidence="13" id="KW-0949">S-adenosyl-L-methionine</keyword>
<evidence type="ECO:0000256" key="15">
    <source>
        <dbReference type="ARBA" id="ARBA00022777"/>
    </source>
</evidence>
<keyword evidence="18" id="KW-0675">Receptor</keyword>
<comment type="catalytic activity">
    <reaction evidence="1">
        <text>ATP + protein L-histidine = ADP + protein N-phospho-L-histidine.</text>
        <dbReference type="EC" id="2.7.13.3"/>
    </reaction>
</comment>
<dbReference type="GO" id="GO:0009881">
    <property type="term" value="F:photoreceptor activity"/>
    <property type="evidence" value="ECO:0007669"/>
    <property type="project" value="UniProtKB-KW"/>
</dbReference>
<dbReference type="CDD" id="cd00130">
    <property type="entry name" value="PAS"/>
    <property type="match status" value="2"/>
</dbReference>
<evidence type="ECO:0000256" key="7">
    <source>
        <dbReference type="ARBA" id="ARBA00022553"/>
    </source>
</evidence>
<dbReference type="SMART" id="SM00911">
    <property type="entry name" value="HWE_HK"/>
    <property type="match status" value="1"/>
</dbReference>
<dbReference type="PANTHER" id="PTHR24422:SF27">
    <property type="entry name" value="PROTEIN-GLUTAMATE O-METHYLTRANSFERASE"/>
    <property type="match status" value="1"/>
</dbReference>
<evidence type="ECO:0000256" key="4">
    <source>
        <dbReference type="ARBA" id="ARBA00012534"/>
    </source>
</evidence>
<dbReference type="EC" id="2.1.1.80" evidence="4"/>
<keyword evidence="12" id="KW-0808">Transferase</keyword>
<gene>
    <name evidence="25" type="ORF">GHK53_16975</name>
</gene>
<dbReference type="NCBIfam" id="TIGR00229">
    <property type="entry name" value="sensory_box"/>
    <property type="match status" value="1"/>
</dbReference>
<evidence type="ECO:0000256" key="9">
    <source>
        <dbReference type="ARBA" id="ARBA00022606"/>
    </source>
</evidence>
<keyword evidence="15" id="KW-0418">Kinase</keyword>
<dbReference type="Pfam" id="PF13596">
    <property type="entry name" value="PAS_10"/>
    <property type="match status" value="1"/>
</dbReference>
<dbReference type="GO" id="GO:0032259">
    <property type="term" value="P:methylation"/>
    <property type="evidence" value="ECO:0007669"/>
    <property type="project" value="UniProtKB-KW"/>
</dbReference>
<comment type="caution">
    <text evidence="25">The sequence shown here is derived from an EMBL/GenBank/DDBJ whole genome shotgun (WGS) entry which is preliminary data.</text>
</comment>
<dbReference type="PRINTS" id="PR00996">
    <property type="entry name" value="CHERMTFRASE"/>
</dbReference>
<dbReference type="PROSITE" id="PS50123">
    <property type="entry name" value="CHER"/>
    <property type="match status" value="1"/>
</dbReference>
<dbReference type="SUPFAM" id="SSF47757">
    <property type="entry name" value="Chemotaxis receptor methyltransferase CheR, N-terminal domain"/>
    <property type="match status" value="1"/>
</dbReference>
<evidence type="ECO:0000259" key="23">
    <source>
        <dbReference type="PROSITE" id="PS50122"/>
    </source>
</evidence>
<dbReference type="PROSITE" id="PS50113">
    <property type="entry name" value="PAC"/>
    <property type="match status" value="1"/>
</dbReference>
<dbReference type="InterPro" id="IPR036890">
    <property type="entry name" value="HATPase_C_sf"/>
</dbReference>
<keyword evidence="19" id="KW-0145">Chemotaxis</keyword>
<dbReference type="Gene3D" id="3.40.50.150">
    <property type="entry name" value="Vaccinia Virus protein VP39"/>
    <property type="match status" value="1"/>
</dbReference>
<feature type="domain" description="PAC" evidence="22">
    <location>
        <begin position="797"/>
        <end position="847"/>
    </location>
</feature>
<dbReference type="InterPro" id="IPR000673">
    <property type="entry name" value="Sig_transdc_resp-reg_Me-estase"/>
</dbReference>
<dbReference type="Proteomes" id="UP000429484">
    <property type="component" value="Unassembled WGS sequence"/>
</dbReference>
<dbReference type="InterPro" id="IPR011102">
    <property type="entry name" value="Sig_transdc_His_kinase_HWE"/>
</dbReference>
<dbReference type="GO" id="GO:0008984">
    <property type="term" value="F:protein-glutamate methylesterase activity"/>
    <property type="evidence" value="ECO:0007669"/>
    <property type="project" value="InterPro"/>
</dbReference>
<dbReference type="Gene3D" id="3.30.450.20">
    <property type="entry name" value="PAS domain"/>
    <property type="match status" value="2"/>
</dbReference>
<feature type="domain" description="PAS" evidence="21">
    <location>
        <begin position="851"/>
        <end position="896"/>
    </location>
</feature>
<dbReference type="CDD" id="cd16434">
    <property type="entry name" value="CheB-CheR_fusion"/>
    <property type="match status" value="1"/>
</dbReference>
<reference evidence="25 26" key="1">
    <citation type="journal article" date="2013" name="Genome Biol.">
        <title>Comparative genomics of the core and accessory genomes of 48 Sinorhizobium strains comprising five genospecies.</title>
        <authorList>
            <person name="Sugawara M."/>
            <person name="Epstein B."/>
            <person name="Badgley B.D."/>
            <person name="Unno T."/>
            <person name="Xu L."/>
            <person name="Reese J."/>
            <person name="Gyaneshwar P."/>
            <person name="Denny R."/>
            <person name="Mudge J."/>
            <person name="Bharti A.K."/>
            <person name="Farmer A.D."/>
            <person name="May G.D."/>
            <person name="Woodward J.E."/>
            <person name="Medigue C."/>
            <person name="Vallenet D."/>
            <person name="Lajus A."/>
            <person name="Rouy Z."/>
            <person name="Martinez-Vaz B."/>
            <person name="Tiffin P."/>
            <person name="Young N.D."/>
            <person name="Sadowsky M.J."/>
        </authorList>
    </citation>
    <scope>NUCLEOTIDE SEQUENCE [LARGE SCALE GENOMIC DNA]</scope>
    <source>
        <strain evidence="25 26">N6B1</strain>
    </source>
</reference>
<evidence type="ECO:0000313" key="25">
    <source>
        <dbReference type="EMBL" id="MQW34439.1"/>
    </source>
</evidence>
<name>A0AAW9TSW5_RHIML</name>
<dbReference type="SUPFAM" id="SSF52738">
    <property type="entry name" value="Methylesterase CheB, C-terminal domain"/>
    <property type="match status" value="1"/>
</dbReference>
<evidence type="ECO:0000256" key="17">
    <source>
        <dbReference type="ARBA" id="ARBA00022991"/>
    </source>
</evidence>
<evidence type="ECO:0000256" key="3">
    <source>
        <dbReference type="ARBA" id="ARBA00012438"/>
    </source>
</evidence>
<comment type="catalytic activity">
    <reaction evidence="2">
        <text>L-glutamyl-[protein] + S-adenosyl-L-methionine = [protein]-L-glutamate 5-O-methyl ester + S-adenosyl-L-homocysteine</text>
        <dbReference type="Rhea" id="RHEA:24452"/>
        <dbReference type="Rhea" id="RHEA-COMP:10208"/>
        <dbReference type="Rhea" id="RHEA-COMP:10311"/>
        <dbReference type="ChEBI" id="CHEBI:29973"/>
        <dbReference type="ChEBI" id="CHEBI:57856"/>
        <dbReference type="ChEBI" id="CHEBI:59789"/>
        <dbReference type="ChEBI" id="CHEBI:82795"/>
        <dbReference type="EC" id="2.1.1.80"/>
    </reaction>
</comment>
<evidence type="ECO:0000259" key="24">
    <source>
        <dbReference type="PROSITE" id="PS50123"/>
    </source>
</evidence>
<dbReference type="EC" id="2.7.13.3" evidence="3"/>
<evidence type="ECO:0000256" key="5">
    <source>
        <dbReference type="ARBA" id="ARBA00021740"/>
    </source>
</evidence>
<keyword evidence="8" id="KW-0489">Methyltransferase</keyword>
<dbReference type="SMART" id="SM00138">
    <property type="entry name" value="MeTrc"/>
    <property type="match status" value="1"/>
</dbReference>
<dbReference type="GO" id="GO:0006935">
    <property type="term" value="P:chemotaxis"/>
    <property type="evidence" value="ECO:0007669"/>
    <property type="project" value="UniProtKB-UniRule"/>
</dbReference>
<evidence type="ECO:0000256" key="12">
    <source>
        <dbReference type="ARBA" id="ARBA00022679"/>
    </source>
</evidence>